<gene>
    <name evidence="12" type="ORF">BEMITA_LOCUS6331</name>
</gene>
<sequence length="316" mass="35781">MQRICPEENDGAELSEKTNIPNLPSKFSQVECNLTVLNNMLISDYREFVCGWGASVINISITFPINKIIFRQMLHGSRVTSAIRDLSSEGFIYLYRGILPPLCQKSISSALMFGLYENVRIPMLDNGFHYLIANAVAAGVAGNAEAVLAPFERIQALLQNTTYNKNFKNMSHAFHVVYSEHGIRELYRGLVPILFRNGPTNFIFFTARDYASAHLPDFKDSKFLSILKNFFIGAMIGAINSTLVYPLNTIKVHMQSKLGGPFQTISGAGVELYEQRGRQLRYFFRGVHMNYTRAFISWGVINVAYEKLKFVLFKIQ</sequence>
<evidence type="ECO:0000256" key="11">
    <source>
        <dbReference type="RuleBase" id="RU000488"/>
    </source>
</evidence>
<dbReference type="GO" id="GO:0005743">
    <property type="term" value="C:mitochondrial inner membrane"/>
    <property type="evidence" value="ECO:0007669"/>
    <property type="project" value="UniProtKB-SubCell"/>
</dbReference>
<keyword evidence="6" id="KW-0999">Mitochondrion inner membrane</keyword>
<evidence type="ECO:0008006" key="14">
    <source>
        <dbReference type="Google" id="ProtNLM"/>
    </source>
</evidence>
<evidence type="ECO:0000256" key="9">
    <source>
        <dbReference type="ARBA" id="ARBA00023136"/>
    </source>
</evidence>
<comment type="similarity">
    <text evidence="2 11">Belongs to the mitochondrial carrier (TC 2.A.29) family.</text>
</comment>
<keyword evidence="9 10" id="KW-0472">Membrane</keyword>
<protein>
    <recommendedName>
        <fullName evidence="14">Solute carrier family 25 member 51</fullName>
    </recommendedName>
</protein>
<dbReference type="Proteomes" id="UP001152759">
    <property type="component" value="Chromosome 3"/>
</dbReference>
<dbReference type="InterPro" id="IPR023395">
    <property type="entry name" value="MCP_dom_sf"/>
</dbReference>
<feature type="repeat" description="Solcar" evidence="10">
    <location>
        <begin position="224"/>
        <end position="311"/>
    </location>
</feature>
<evidence type="ECO:0000256" key="2">
    <source>
        <dbReference type="ARBA" id="ARBA00006375"/>
    </source>
</evidence>
<evidence type="ECO:0000256" key="6">
    <source>
        <dbReference type="ARBA" id="ARBA00022792"/>
    </source>
</evidence>
<organism evidence="12 13">
    <name type="scientific">Bemisia tabaci</name>
    <name type="common">Sweetpotato whitefly</name>
    <name type="synonym">Aleurodes tabaci</name>
    <dbReference type="NCBI Taxonomy" id="7038"/>
    <lineage>
        <taxon>Eukaryota</taxon>
        <taxon>Metazoa</taxon>
        <taxon>Ecdysozoa</taxon>
        <taxon>Arthropoda</taxon>
        <taxon>Hexapoda</taxon>
        <taxon>Insecta</taxon>
        <taxon>Pterygota</taxon>
        <taxon>Neoptera</taxon>
        <taxon>Paraneoptera</taxon>
        <taxon>Hemiptera</taxon>
        <taxon>Sternorrhyncha</taxon>
        <taxon>Aleyrodoidea</taxon>
        <taxon>Aleyrodidae</taxon>
        <taxon>Aleyrodinae</taxon>
        <taxon>Bemisia</taxon>
    </lineage>
</organism>
<dbReference type="PROSITE" id="PS50920">
    <property type="entry name" value="SOLCAR"/>
    <property type="match status" value="3"/>
</dbReference>
<keyword evidence="7" id="KW-1133">Transmembrane helix</keyword>
<dbReference type="Gene3D" id="1.50.40.10">
    <property type="entry name" value="Mitochondrial carrier domain"/>
    <property type="match status" value="1"/>
</dbReference>
<keyword evidence="8" id="KW-0496">Mitochondrion</keyword>
<dbReference type="AlphaFoldDB" id="A0A9P0A9X2"/>
<evidence type="ECO:0000256" key="7">
    <source>
        <dbReference type="ARBA" id="ARBA00022989"/>
    </source>
</evidence>
<dbReference type="EMBL" id="OU963864">
    <property type="protein sequence ID" value="CAH0387297.1"/>
    <property type="molecule type" value="Genomic_DNA"/>
</dbReference>
<name>A0A9P0A9X2_BEMTA</name>
<keyword evidence="3 11" id="KW-0813">Transport</keyword>
<dbReference type="SUPFAM" id="SSF103506">
    <property type="entry name" value="Mitochondrial carrier"/>
    <property type="match status" value="1"/>
</dbReference>
<dbReference type="PANTHER" id="PTHR46131:SF1">
    <property type="entry name" value="SD08549P"/>
    <property type="match status" value="1"/>
</dbReference>
<keyword evidence="5" id="KW-0677">Repeat</keyword>
<evidence type="ECO:0000256" key="4">
    <source>
        <dbReference type="ARBA" id="ARBA00022692"/>
    </source>
</evidence>
<keyword evidence="4 10" id="KW-0812">Transmembrane</keyword>
<reference evidence="12" key="1">
    <citation type="submission" date="2021-12" db="EMBL/GenBank/DDBJ databases">
        <authorList>
            <person name="King R."/>
        </authorList>
    </citation>
    <scope>NUCLEOTIDE SEQUENCE</scope>
</reference>
<dbReference type="KEGG" id="btab:109030533"/>
<dbReference type="GO" id="GO:0051724">
    <property type="term" value="F:NAD transmembrane transporter activity"/>
    <property type="evidence" value="ECO:0007669"/>
    <property type="project" value="TreeGrafter"/>
</dbReference>
<dbReference type="Pfam" id="PF00153">
    <property type="entry name" value="Mito_carr"/>
    <property type="match status" value="3"/>
</dbReference>
<accession>A0A9P0A9X2</accession>
<evidence type="ECO:0000256" key="10">
    <source>
        <dbReference type="PROSITE-ProRule" id="PRU00282"/>
    </source>
</evidence>
<evidence type="ECO:0000256" key="8">
    <source>
        <dbReference type="ARBA" id="ARBA00023128"/>
    </source>
</evidence>
<evidence type="ECO:0000256" key="1">
    <source>
        <dbReference type="ARBA" id="ARBA00004448"/>
    </source>
</evidence>
<keyword evidence="13" id="KW-1185">Reference proteome</keyword>
<proteinExistence type="inferred from homology"/>
<dbReference type="OrthoDB" id="2139348at2759"/>
<evidence type="ECO:0000313" key="13">
    <source>
        <dbReference type="Proteomes" id="UP001152759"/>
    </source>
</evidence>
<evidence type="ECO:0000256" key="5">
    <source>
        <dbReference type="ARBA" id="ARBA00022737"/>
    </source>
</evidence>
<feature type="repeat" description="Solcar" evidence="10">
    <location>
        <begin position="42"/>
        <end position="122"/>
    </location>
</feature>
<comment type="subcellular location">
    <subcellularLocation>
        <location evidence="1">Mitochondrion inner membrane</location>
        <topology evidence="1">Multi-pass membrane protein</topology>
    </subcellularLocation>
</comment>
<dbReference type="PANTHER" id="PTHR46131">
    <property type="entry name" value="SD08549P"/>
    <property type="match status" value="1"/>
</dbReference>
<feature type="repeat" description="Solcar" evidence="10">
    <location>
        <begin position="129"/>
        <end position="214"/>
    </location>
</feature>
<evidence type="ECO:0000256" key="3">
    <source>
        <dbReference type="ARBA" id="ARBA00022448"/>
    </source>
</evidence>
<evidence type="ECO:0000313" key="12">
    <source>
        <dbReference type="EMBL" id="CAH0387297.1"/>
    </source>
</evidence>
<dbReference type="InterPro" id="IPR052465">
    <property type="entry name" value="Mito_NAD+_Carrier"/>
</dbReference>
<dbReference type="InterPro" id="IPR018108">
    <property type="entry name" value="MCP_transmembrane"/>
</dbReference>